<protein>
    <submittedName>
        <fullName evidence="2">DUF11 domain-containing protein</fullName>
    </submittedName>
</protein>
<evidence type="ECO:0000259" key="1">
    <source>
        <dbReference type="Pfam" id="PF01345"/>
    </source>
</evidence>
<dbReference type="InterPro" id="IPR047589">
    <property type="entry name" value="DUF11_rpt"/>
</dbReference>
<name>A0A9D1L1B8_9FIRM</name>
<accession>A0A9D1L1B8</accession>
<evidence type="ECO:0000313" key="3">
    <source>
        <dbReference type="Proteomes" id="UP000824175"/>
    </source>
</evidence>
<dbReference type="InterPro" id="IPR001434">
    <property type="entry name" value="OmcB-like_DUF11"/>
</dbReference>
<dbReference type="Proteomes" id="UP000824175">
    <property type="component" value="Unassembled WGS sequence"/>
</dbReference>
<dbReference type="Pfam" id="PF01345">
    <property type="entry name" value="DUF11"/>
    <property type="match status" value="1"/>
</dbReference>
<proteinExistence type="predicted"/>
<reference evidence="2" key="1">
    <citation type="submission" date="2020-10" db="EMBL/GenBank/DDBJ databases">
        <authorList>
            <person name="Gilroy R."/>
        </authorList>
    </citation>
    <scope>NUCLEOTIDE SEQUENCE</scope>
    <source>
        <strain evidence="2">CHK195-11698</strain>
    </source>
</reference>
<gene>
    <name evidence="2" type="ORF">IAD15_06975</name>
</gene>
<dbReference type="NCBIfam" id="TIGR04226">
    <property type="entry name" value="RrgB_K2N_iso_D2"/>
    <property type="match status" value="1"/>
</dbReference>
<dbReference type="InterPro" id="IPR026466">
    <property type="entry name" value="Fim_isopep_form_D2_dom"/>
</dbReference>
<reference evidence="2" key="2">
    <citation type="journal article" date="2021" name="PeerJ">
        <title>Extensive microbial diversity within the chicken gut microbiome revealed by metagenomics and culture.</title>
        <authorList>
            <person name="Gilroy R."/>
            <person name="Ravi A."/>
            <person name="Getino M."/>
            <person name="Pursley I."/>
            <person name="Horton D.L."/>
            <person name="Alikhan N.F."/>
            <person name="Baker D."/>
            <person name="Gharbi K."/>
            <person name="Hall N."/>
            <person name="Watson M."/>
            <person name="Adriaenssens E.M."/>
            <person name="Foster-Nyarko E."/>
            <person name="Jarju S."/>
            <person name="Secka A."/>
            <person name="Antonio M."/>
            <person name="Oren A."/>
            <person name="Chaudhuri R.R."/>
            <person name="La Ragione R."/>
            <person name="Hildebrand F."/>
            <person name="Pallen M.J."/>
        </authorList>
    </citation>
    <scope>NUCLEOTIDE SEQUENCE</scope>
    <source>
        <strain evidence="2">CHK195-11698</strain>
    </source>
</reference>
<dbReference type="Gene3D" id="2.60.40.740">
    <property type="match status" value="1"/>
</dbReference>
<feature type="domain" description="DUF11" evidence="1">
    <location>
        <begin position="33"/>
        <end position="115"/>
    </location>
</feature>
<dbReference type="NCBIfam" id="TIGR01451">
    <property type="entry name" value="B_ant_repeat"/>
    <property type="match status" value="1"/>
</dbReference>
<dbReference type="EMBL" id="DVMJ01000058">
    <property type="protein sequence ID" value="HIU13797.1"/>
    <property type="molecule type" value="Genomic_DNA"/>
</dbReference>
<dbReference type="InterPro" id="IPR051172">
    <property type="entry name" value="Chlamydia_OmcB"/>
</dbReference>
<comment type="caution">
    <text evidence="2">The sequence shown here is derived from an EMBL/GenBank/DDBJ whole genome shotgun (WGS) entry which is preliminary data.</text>
</comment>
<dbReference type="PANTHER" id="PTHR34819">
    <property type="entry name" value="LARGE CYSTEINE-RICH PERIPLASMIC PROTEIN OMCB"/>
    <property type="match status" value="1"/>
</dbReference>
<dbReference type="AlphaFoldDB" id="A0A9D1L1B8"/>
<organism evidence="2 3">
    <name type="scientific">Candidatus Fimiplasma intestinipullorum</name>
    <dbReference type="NCBI Taxonomy" id="2840825"/>
    <lineage>
        <taxon>Bacteria</taxon>
        <taxon>Bacillati</taxon>
        <taxon>Bacillota</taxon>
        <taxon>Clostridia</taxon>
        <taxon>Eubacteriales</taxon>
        <taxon>Candidatus Fimiplasma</taxon>
    </lineage>
</organism>
<evidence type="ECO:0000313" key="2">
    <source>
        <dbReference type="EMBL" id="HIU13797.1"/>
    </source>
</evidence>
<sequence>MEVNRVTNCATIRMGCTTIKSNEVETYLICDPVIVKAVDKEVAEVGDNLTYTITIDNPSLVPLTNVVFRDTLDDNLNYVYESFQVNGMGKMPVIEGQTLSYTLAKIEPTSQVEIVFQARIA</sequence>